<organism evidence="2 3">
    <name type="scientific">Striga hermonthica</name>
    <name type="common">Purple witchweed</name>
    <name type="synonym">Buchnera hermonthica</name>
    <dbReference type="NCBI Taxonomy" id="68872"/>
    <lineage>
        <taxon>Eukaryota</taxon>
        <taxon>Viridiplantae</taxon>
        <taxon>Streptophyta</taxon>
        <taxon>Embryophyta</taxon>
        <taxon>Tracheophyta</taxon>
        <taxon>Spermatophyta</taxon>
        <taxon>Magnoliopsida</taxon>
        <taxon>eudicotyledons</taxon>
        <taxon>Gunneridae</taxon>
        <taxon>Pentapetalae</taxon>
        <taxon>asterids</taxon>
        <taxon>lamiids</taxon>
        <taxon>Lamiales</taxon>
        <taxon>Orobanchaceae</taxon>
        <taxon>Buchnereae</taxon>
        <taxon>Striga</taxon>
    </lineage>
</organism>
<dbReference type="Gene3D" id="3.40.50.2000">
    <property type="entry name" value="Glycogen Phosphorylase B"/>
    <property type="match status" value="3"/>
</dbReference>
<dbReference type="PANTHER" id="PTHR10788">
    <property type="entry name" value="TREHALOSE-6-PHOSPHATE SYNTHASE"/>
    <property type="match status" value="1"/>
</dbReference>
<dbReference type="AlphaFoldDB" id="A0A9N7RDK8"/>
<accession>A0A9N7RDK8</accession>
<reference evidence="2" key="1">
    <citation type="submission" date="2019-12" db="EMBL/GenBank/DDBJ databases">
        <authorList>
            <person name="Scholes J."/>
        </authorList>
    </citation>
    <scope>NUCLEOTIDE SEQUENCE</scope>
</reference>
<dbReference type="SUPFAM" id="SSF53756">
    <property type="entry name" value="UDP-Glycosyltransferase/glycogen phosphorylase"/>
    <property type="match status" value="1"/>
</dbReference>
<dbReference type="GO" id="GO:0005992">
    <property type="term" value="P:trehalose biosynthetic process"/>
    <property type="evidence" value="ECO:0007669"/>
    <property type="project" value="InterPro"/>
</dbReference>
<dbReference type="Pfam" id="PF00982">
    <property type="entry name" value="Glyco_transf_20"/>
    <property type="match status" value="1"/>
</dbReference>
<feature type="region of interest" description="Disordered" evidence="1">
    <location>
        <begin position="1"/>
        <end position="40"/>
    </location>
</feature>
<comment type="caution">
    <text evidence="2">The sequence shown here is derived from an EMBL/GenBank/DDBJ whole genome shotgun (WGS) entry which is preliminary data.</text>
</comment>
<evidence type="ECO:0000313" key="2">
    <source>
        <dbReference type="EMBL" id="CAA0825529.1"/>
    </source>
</evidence>
<dbReference type="OrthoDB" id="755951at2759"/>
<dbReference type="PANTHER" id="PTHR10788:SF130">
    <property type="entry name" value="ALPHA,ALPHA-TREHALOSE-PHOSPHATE SYNTHASE [UDP-FORMING] 1"/>
    <property type="match status" value="1"/>
</dbReference>
<dbReference type="EMBL" id="CACSLK010026072">
    <property type="protein sequence ID" value="CAA0825529.1"/>
    <property type="molecule type" value="Genomic_DNA"/>
</dbReference>
<proteinExistence type="predicted"/>
<evidence type="ECO:0000256" key="1">
    <source>
        <dbReference type="SAM" id="MobiDB-lite"/>
    </source>
</evidence>
<sequence>MSLAAGHVGGNGRNGDHDDSQDIEQSSEVSTVDGLRESPHGRPIRQRLLVVANRLPVSALRREADSWSVEISAGGLEFEIHWIGWPGVKVADEAGQMELTKALAEKNCVPVFLKEESAYKSVNRMFVDVVWKHYEDGDIVWCQDYHLIFVPKFLKEYDTTVKVGWFLHTPFPSSEVHPTRPSRTEVLHAILAADLVGFQTDDYATHFVHACTRILGVEVVPEGVEDQGRTIHVAVFPLGIDAEKFIHSLEVPRVQEMMDKFKAVFAGRKVMMGVDRLDTSGRIPQKILGFEKFLEENPGWQDKVVLLQVALPTTTADYQKLKSQVNEIVVRVNCRFGTRKSIFYRMWHLSRPCATG</sequence>
<gene>
    <name evidence="2" type="ORF">SHERM_22304</name>
</gene>
<dbReference type="GO" id="GO:0003825">
    <property type="term" value="F:alpha,alpha-trehalose-phosphate synthase (UDP-forming) activity"/>
    <property type="evidence" value="ECO:0007669"/>
    <property type="project" value="TreeGrafter"/>
</dbReference>
<dbReference type="GO" id="GO:0005829">
    <property type="term" value="C:cytosol"/>
    <property type="evidence" value="ECO:0007669"/>
    <property type="project" value="TreeGrafter"/>
</dbReference>
<dbReference type="InterPro" id="IPR001830">
    <property type="entry name" value="Glyco_trans_20"/>
</dbReference>
<dbReference type="GO" id="GO:0004805">
    <property type="term" value="F:trehalose-phosphatase activity"/>
    <property type="evidence" value="ECO:0007669"/>
    <property type="project" value="TreeGrafter"/>
</dbReference>
<dbReference type="Proteomes" id="UP001153555">
    <property type="component" value="Unassembled WGS sequence"/>
</dbReference>
<keyword evidence="3" id="KW-1185">Reference proteome</keyword>
<protein>
    <submittedName>
        <fullName evidence="2">Alpha-alpha-trehalose-phosphate synthase</fullName>
    </submittedName>
</protein>
<name>A0A9N7RDK8_STRHE</name>
<evidence type="ECO:0000313" key="3">
    <source>
        <dbReference type="Proteomes" id="UP001153555"/>
    </source>
</evidence>